<dbReference type="CDD" id="cd00570">
    <property type="entry name" value="GST_N_family"/>
    <property type="match status" value="1"/>
</dbReference>
<keyword evidence="3" id="KW-0808">Transferase</keyword>
<dbReference type="InterPro" id="IPR004045">
    <property type="entry name" value="Glutathione_S-Trfase_N"/>
</dbReference>
<dbReference type="EMBL" id="JACHFZ010000006">
    <property type="protein sequence ID" value="MBB5293067.1"/>
    <property type="molecule type" value="Genomic_DNA"/>
</dbReference>
<comment type="caution">
    <text evidence="3">The sequence shown here is derived from an EMBL/GenBank/DDBJ whole genome shotgun (WGS) entry which is preliminary data.</text>
</comment>
<dbReference type="GO" id="GO:0004364">
    <property type="term" value="F:glutathione transferase activity"/>
    <property type="evidence" value="ECO:0007669"/>
    <property type="project" value="UniProtKB-EC"/>
</dbReference>
<dbReference type="SFLD" id="SFLDS00019">
    <property type="entry name" value="Glutathione_Transferase_(cytos"/>
    <property type="match status" value="1"/>
</dbReference>
<evidence type="ECO:0000259" key="1">
    <source>
        <dbReference type="PROSITE" id="PS50404"/>
    </source>
</evidence>
<dbReference type="SUPFAM" id="SSF47616">
    <property type="entry name" value="GST C-terminal domain-like"/>
    <property type="match status" value="1"/>
</dbReference>
<dbReference type="SUPFAM" id="SSF52833">
    <property type="entry name" value="Thioredoxin-like"/>
    <property type="match status" value="1"/>
</dbReference>
<dbReference type="PANTHER" id="PTHR44051">
    <property type="entry name" value="GLUTATHIONE S-TRANSFERASE-RELATED"/>
    <property type="match status" value="1"/>
</dbReference>
<protein>
    <submittedName>
        <fullName evidence="3">Glutathione S-transferase</fullName>
        <ecNumber evidence="3">2.5.1.18</ecNumber>
    </submittedName>
</protein>
<evidence type="ECO:0000313" key="4">
    <source>
        <dbReference type="Proteomes" id="UP000566663"/>
    </source>
</evidence>
<dbReference type="RefSeq" id="WP_183256099.1">
    <property type="nucleotide sequence ID" value="NZ_BAAAFF010000005.1"/>
</dbReference>
<dbReference type="InterPro" id="IPR010987">
    <property type="entry name" value="Glutathione-S-Trfase_C-like"/>
</dbReference>
<name>A0A7W8MI96_9CAUL</name>
<feature type="domain" description="GST N-terminal" evidence="1">
    <location>
        <begin position="1"/>
        <end position="83"/>
    </location>
</feature>
<dbReference type="CDD" id="cd00299">
    <property type="entry name" value="GST_C_family"/>
    <property type="match status" value="1"/>
</dbReference>
<proteinExistence type="predicted"/>
<sequence>MSLILWSHPYSAYGQKALVALYELGLPFEPRLVDHADEPVMAAFRALSPFARMPVLVDTAAGRTIHESSIVIEYLDRLGDGGRLLPADPEAALEARWVDRIIDTYVGAPMNRIIFHRLGRAGPPPPEAITALDMGDIRNAWDLLESRLADGRIWGAGESFTLADCAAAPILTYARRLVPFGERPRLKAWHGRLMARSSFRRALEDAAPFGDLMPAPPATD</sequence>
<dbReference type="PROSITE" id="PS50405">
    <property type="entry name" value="GST_CTER"/>
    <property type="match status" value="1"/>
</dbReference>
<dbReference type="AlphaFoldDB" id="A0A7W8MI96"/>
<dbReference type="InterPro" id="IPR036282">
    <property type="entry name" value="Glutathione-S-Trfase_C_sf"/>
</dbReference>
<dbReference type="Proteomes" id="UP000566663">
    <property type="component" value="Unassembled WGS sequence"/>
</dbReference>
<dbReference type="SFLD" id="SFLDG00358">
    <property type="entry name" value="Main_(cytGST)"/>
    <property type="match status" value="1"/>
</dbReference>
<keyword evidence="4" id="KW-1185">Reference proteome</keyword>
<feature type="domain" description="GST C-terminal" evidence="2">
    <location>
        <begin position="87"/>
        <end position="218"/>
    </location>
</feature>
<dbReference type="InterPro" id="IPR036249">
    <property type="entry name" value="Thioredoxin-like_sf"/>
</dbReference>
<accession>A0A7W8MI96</accession>
<dbReference type="EC" id="2.5.1.18" evidence="3"/>
<dbReference type="Pfam" id="PF13410">
    <property type="entry name" value="GST_C_2"/>
    <property type="match status" value="1"/>
</dbReference>
<dbReference type="Pfam" id="PF13409">
    <property type="entry name" value="GST_N_2"/>
    <property type="match status" value="1"/>
</dbReference>
<reference evidence="3 4" key="1">
    <citation type="submission" date="2020-08" db="EMBL/GenBank/DDBJ databases">
        <title>Genomic Encyclopedia of Type Strains, Phase IV (KMG-IV): sequencing the most valuable type-strain genomes for metagenomic binning, comparative biology and taxonomic classification.</title>
        <authorList>
            <person name="Goeker M."/>
        </authorList>
    </citation>
    <scope>NUCLEOTIDE SEQUENCE [LARGE SCALE GENOMIC DNA]</scope>
    <source>
        <strain evidence="3 4">DSM 25335</strain>
    </source>
</reference>
<dbReference type="InterPro" id="IPR040079">
    <property type="entry name" value="Glutathione_S-Trfase"/>
</dbReference>
<evidence type="ECO:0000313" key="3">
    <source>
        <dbReference type="EMBL" id="MBB5293067.1"/>
    </source>
</evidence>
<dbReference type="Gene3D" id="3.40.30.10">
    <property type="entry name" value="Glutaredoxin"/>
    <property type="match status" value="1"/>
</dbReference>
<dbReference type="PANTHER" id="PTHR44051:SF9">
    <property type="entry name" value="GLUTATHIONE S-TRANSFERASE 1"/>
    <property type="match status" value="1"/>
</dbReference>
<gene>
    <name evidence="3" type="ORF">HNQ67_002612</name>
</gene>
<dbReference type="Gene3D" id="1.20.1050.10">
    <property type="match status" value="1"/>
</dbReference>
<organism evidence="3 4">
    <name type="scientific">Brevundimonas basaltis</name>
    <dbReference type="NCBI Taxonomy" id="472166"/>
    <lineage>
        <taxon>Bacteria</taxon>
        <taxon>Pseudomonadati</taxon>
        <taxon>Pseudomonadota</taxon>
        <taxon>Alphaproteobacteria</taxon>
        <taxon>Caulobacterales</taxon>
        <taxon>Caulobacteraceae</taxon>
        <taxon>Brevundimonas</taxon>
    </lineage>
</organism>
<dbReference type="PROSITE" id="PS50404">
    <property type="entry name" value="GST_NTER"/>
    <property type="match status" value="1"/>
</dbReference>
<evidence type="ECO:0000259" key="2">
    <source>
        <dbReference type="PROSITE" id="PS50405"/>
    </source>
</evidence>